<organism evidence="2">
    <name type="scientific">Siphoviridae sp. ctYWp4</name>
    <dbReference type="NCBI Taxonomy" id="2826377"/>
    <lineage>
        <taxon>Viruses</taxon>
        <taxon>Duplodnaviria</taxon>
        <taxon>Heunggongvirae</taxon>
        <taxon>Uroviricota</taxon>
        <taxon>Caudoviricetes</taxon>
    </lineage>
</organism>
<name>A0A8S5N2X1_9CAUD</name>
<evidence type="ECO:0000313" key="2">
    <source>
        <dbReference type="EMBL" id="DAD88626.1"/>
    </source>
</evidence>
<proteinExistence type="predicted"/>
<reference evidence="2" key="1">
    <citation type="journal article" date="2021" name="Proc. Natl. Acad. Sci. U.S.A.">
        <title>A Catalog of Tens of Thousands of Viruses from Human Metagenomes Reveals Hidden Associations with Chronic Diseases.</title>
        <authorList>
            <person name="Tisza M.J."/>
            <person name="Buck C.B."/>
        </authorList>
    </citation>
    <scope>NUCLEOTIDE SEQUENCE</scope>
    <source>
        <strain evidence="2">CtYWp4</strain>
    </source>
</reference>
<protein>
    <submittedName>
        <fullName evidence="2">Uncharacterized protein</fullName>
    </submittedName>
</protein>
<feature type="compositionally biased region" description="Basic and acidic residues" evidence="1">
    <location>
        <begin position="95"/>
        <end position="110"/>
    </location>
</feature>
<feature type="region of interest" description="Disordered" evidence="1">
    <location>
        <begin position="79"/>
        <end position="127"/>
    </location>
</feature>
<sequence>MEKYVKANRKVAEFLHLENDRTQFSDGNFLLWMQDIMAFGNLINFDQILAQIGAVALDGDSAKQEQDGECTHLLPVATDERFIIEEPATDETDGKEESSSGNVEDKKEPGEQVPGEEASVQPENKEE</sequence>
<dbReference type="EMBL" id="BK015044">
    <property type="protein sequence ID" value="DAD88626.1"/>
    <property type="molecule type" value="Genomic_DNA"/>
</dbReference>
<accession>A0A8S5N2X1</accession>
<evidence type="ECO:0000256" key="1">
    <source>
        <dbReference type="SAM" id="MobiDB-lite"/>
    </source>
</evidence>